<evidence type="ECO:0000256" key="1">
    <source>
        <dbReference type="SAM" id="Phobius"/>
    </source>
</evidence>
<organism evidence="2 3">
    <name type="scientific">Pseudohoeflea coraliihabitans</name>
    <dbReference type="NCBI Taxonomy" id="2860393"/>
    <lineage>
        <taxon>Bacteria</taxon>
        <taxon>Pseudomonadati</taxon>
        <taxon>Pseudomonadota</taxon>
        <taxon>Alphaproteobacteria</taxon>
        <taxon>Hyphomicrobiales</taxon>
        <taxon>Rhizobiaceae</taxon>
        <taxon>Pseudohoeflea</taxon>
    </lineage>
</organism>
<dbReference type="PROSITE" id="PS00141">
    <property type="entry name" value="ASP_PROTEASE"/>
    <property type="match status" value="1"/>
</dbReference>
<feature type="transmembrane region" description="Helical" evidence="1">
    <location>
        <begin position="67"/>
        <end position="83"/>
    </location>
</feature>
<keyword evidence="3" id="KW-1185">Reference proteome</keyword>
<dbReference type="RefSeq" id="WP_219201936.1">
    <property type="nucleotide sequence ID" value="NZ_JAHWQX010000003.1"/>
</dbReference>
<dbReference type="Proteomes" id="UP001430804">
    <property type="component" value="Unassembled WGS sequence"/>
</dbReference>
<gene>
    <name evidence="2" type="ORF">KY465_11925</name>
</gene>
<dbReference type="NCBIfam" id="TIGR02281">
    <property type="entry name" value="clan_AA_DTGA"/>
    <property type="match status" value="1"/>
</dbReference>
<protein>
    <submittedName>
        <fullName evidence="2">TIGR02281 family clan AA aspartic protease</fullName>
    </submittedName>
</protein>
<keyword evidence="2" id="KW-0645">Protease</keyword>
<dbReference type="CDD" id="cd05483">
    <property type="entry name" value="retropepsin_like_bacteria"/>
    <property type="match status" value="1"/>
</dbReference>
<dbReference type="Pfam" id="PF13975">
    <property type="entry name" value="gag-asp_proteas"/>
    <property type="match status" value="1"/>
</dbReference>
<dbReference type="InterPro" id="IPR034122">
    <property type="entry name" value="Retropepsin-like_bacterial"/>
</dbReference>
<name>A0ABS6WPZ7_9HYPH</name>
<dbReference type="GO" id="GO:0008233">
    <property type="term" value="F:peptidase activity"/>
    <property type="evidence" value="ECO:0007669"/>
    <property type="project" value="UniProtKB-KW"/>
</dbReference>
<keyword evidence="1" id="KW-0812">Transmembrane</keyword>
<keyword evidence="1" id="KW-1133">Transmembrane helix</keyword>
<keyword evidence="2" id="KW-0378">Hydrolase</keyword>
<dbReference type="GO" id="GO:0006508">
    <property type="term" value="P:proteolysis"/>
    <property type="evidence" value="ECO:0007669"/>
    <property type="project" value="UniProtKB-KW"/>
</dbReference>
<comment type="caution">
    <text evidence="2">The sequence shown here is derived from an EMBL/GenBank/DDBJ whole genome shotgun (WGS) entry which is preliminary data.</text>
</comment>
<evidence type="ECO:0000313" key="2">
    <source>
        <dbReference type="EMBL" id="MBW3097990.1"/>
    </source>
</evidence>
<dbReference type="EMBL" id="JAHWQX010000003">
    <property type="protein sequence ID" value="MBW3097990.1"/>
    <property type="molecule type" value="Genomic_DNA"/>
</dbReference>
<dbReference type="InterPro" id="IPR011969">
    <property type="entry name" value="Clan_AA_Asp_peptidase_C"/>
</dbReference>
<accession>A0ABS6WPZ7</accession>
<feature type="transmembrane region" description="Helical" evidence="1">
    <location>
        <begin position="36"/>
        <end position="55"/>
    </location>
</feature>
<sequence length="233" mass="24968">MKLGLNLVLGALGLALVLLIINHDRGQTLSLPNDEFARLAYLATLGAVLAAGIVGSHRHIGELIRNLFLWAVIILTLVAGWTWRDQVQDFAGDMIASLDPARPVVLTAGESPEIALRKSLNGHFVTDAQVNGTPVQFLVDTGATTIALSWHDALAIGIDPASLSFSVPITTANGSAMAASVRLERLEIGPIVRTDLRATVAQEGLLEQSLLGMNFISSLSSFELRRNEVIMRD</sequence>
<dbReference type="InterPro" id="IPR001969">
    <property type="entry name" value="Aspartic_peptidase_AS"/>
</dbReference>
<reference evidence="2" key="1">
    <citation type="submission" date="2021-07" db="EMBL/GenBank/DDBJ databases">
        <title>Pseudohoeflea marina sp. nov. a polyhydroxyalcanoate-producing bacterium.</title>
        <authorList>
            <person name="Zheng W."/>
            <person name="Yu S."/>
            <person name="Huang Y."/>
        </authorList>
    </citation>
    <scope>NUCLEOTIDE SEQUENCE</scope>
    <source>
        <strain evidence="2">DP4N28-3</strain>
    </source>
</reference>
<proteinExistence type="predicted"/>
<evidence type="ECO:0000313" key="3">
    <source>
        <dbReference type="Proteomes" id="UP001430804"/>
    </source>
</evidence>
<keyword evidence="1" id="KW-0472">Membrane</keyword>